<dbReference type="AlphaFoldDB" id="A0A1X0DAW8"/>
<dbReference type="EMBL" id="MVHS01000031">
    <property type="protein sequence ID" value="ORA69555.1"/>
    <property type="molecule type" value="Genomic_DNA"/>
</dbReference>
<comment type="caution">
    <text evidence="1">The sequence shown here is derived from an EMBL/GenBank/DDBJ whole genome shotgun (WGS) entry which is preliminary data.</text>
</comment>
<evidence type="ECO:0000313" key="2">
    <source>
        <dbReference type="Proteomes" id="UP000192801"/>
    </source>
</evidence>
<accession>A0A1X0DAW8</accession>
<organism evidence="1 2">
    <name type="scientific">Mycolicibacterium insubricum</name>
    <dbReference type="NCBI Taxonomy" id="444597"/>
    <lineage>
        <taxon>Bacteria</taxon>
        <taxon>Bacillati</taxon>
        <taxon>Actinomycetota</taxon>
        <taxon>Actinomycetes</taxon>
        <taxon>Mycobacteriales</taxon>
        <taxon>Mycobacteriaceae</taxon>
        <taxon>Mycolicibacterium</taxon>
    </lineage>
</organism>
<gene>
    <name evidence="1" type="ORF">BST26_13270</name>
</gene>
<name>A0A1X0DAW8_9MYCO</name>
<sequence length="170" mass="19079">MEDTFTALIVAQPELLEGERFARIKLSMRAALASGEERAQAVLYEITRNTSGPKKLGVNQFEDLLDHLSLSGEVPENVKDSVFAAQQVRHVWAHRGGVADAQFVGRYPTRAQVGEKLMIDISEFSRYMHGLHMYGLVIVNRYLKEIDEPPVLKECRGYEGTWESIGLSGK</sequence>
<dbReference type="Proteomes" id="UP000192801">
    <property type="component" value="Unassembled WGS sequence"/>
</dbReference>
<reference evidence="1 2" key="1">
    <citation type="submission" date="2016-12" db="EMBL/GenBank/DDBJ databases">
        <title>The new phylogeny of genus Mycobacterium.</title>
        <authorList>
            <person name="Tortoli E."/>
            <person name="Trovato A."/>
            <person name="Cirillo D.M."/>
        </authorList>
    </citation>
    <scope>NUCLEOTIDE SEQUENCE [LARGE SCALE GENOMIC DNA]</scope>
    <source>
        <strain evidence="1 2">DSM 45130</strain>
    </source>
</reference>
<protein>
    <submittedName>
        <fullName evidence="1">Uncharacterized protein</fullName>
    </submittedName>
</protein>
<keyword evidence="2" id="KW-1185">Reference proteome</keyword>
<evidence type="ECO:0000313" key="1">
    <source>
        <dbReference type="EMBL" id="ORA69555.1"/>
    </source>
</evidence>
<proteinExistence type="predicted"/>